<proteinExistence type="predicted"/>
<dbReference type="GO" id="GO:0043123">
    <property type="term" value="P:positive regulation of canonical NF-kappaB signal transduction"/>
    <property type="evidence" value="ECO:0007669"/>
    <property type="project" value="InterPro"/>
</dbReference>
<comment type="subcellular location">
    <subcellularLocation>
        <location evidence="1">Nucleus</location>
    </subcellularLocation>
</comment>
<feature type="compositionally biased region" description="Basic and acidic residues" evidence="3">
    <location>
        <begin position="468"/>
        <end position="478"/>
    </location>
</feature>
<feature type="compositionally biased region" description="Basic residues" evidence="3">
    <location>
        <begin position="419"/>
        <end position="428"/>
    </location>
</feature>
<dbReference type="GO" id="GO:0005634">
    <property type="term" value="C:nucleus"/>
    <property type="evidence" value="ECO:0007669"/>
    <property type="project" value="UniProtKB-SubCell"/>
</dbReference>
<evidence type="ECO:0000256" key="4">
    <source>
        <dbReference type="SAM" id="Phobius"/>
    </source>
</evidence>
<dbReference type="PANTHER" id="PTHR23251">
    <property type="entry name" value="LYSINE-RICH CEACAM1 CO-ISOLATED PROTEIN LYRIC PROTEIN"/>
    <property type="match status" value="1"/>
</dbReference>
<dbReference type="GO" id="GO:0006357">
    <property type="term" value="P:regulation of transcription by RNA polymerase II"/>
    <property type="evidence" value="ECO:0007669"/>
    <property type="project" value="TreeGrafter"/>
</dbReference>
<keyword evidence="2" id="KW-0539">Nucleus</keyword>
<reference evidence="6" key="1">
    <citation type="submission" date="2025-08" db="UniProtKB">
        <authorList>
            <consortium name="RefSeq"/>
        </authorList>
    </citation>
    <scope>IDENTIFICATION</scope>
</reference>
<dbReference type="GO" id="GO:0043066">
    <property type="term" value="P:negative regulation of apoptotic process"/>
    <property type="evidence" value="ECO:0007669"/>
    <property type="project" value="InterPro"/>
</dbReference>
<dbReference type="KEGG" id="char:105907720"/>
<protein>
    <submittedName>
        <fullName evidence="6">Metadherin a</fullName>
    </submittedName>
</protein>
<gene>
    <name evidence="6" type="primary">mtdha</name>
</gene>
<dbReference type="PANTHER" id="PTHR23251:SF0">
    <property type="entry name" value="PROTEIN LYRIC"/>
    <property type="match status" value="1"/>
</dbReference>
<dbReference type="OrthoDB" id="8918651at2759"/>
<dbReference type="InterPro" id="IPR052305">
    <property type="entry name" value="TransReg_TumorExp"/>
</dbReference>
<keyword evidence="4" id="KW-1133">Transmembrane helix</keyword>
<dbReference type="GO" id="GO:0045766">
    <property type="term" value="P:positive regulation of angiogenesis"/>
    <property type="evidence" value="ECO:0007669"/>
    <property type="project" value="InterPro"/>
</dbReference>
<feature type="compositionally biased region" description="Basic and acidic residues" evidence="3">
    <location>
        <begin position="139"/>
        <end position="159"/>
    </location>
</feature>
<evidence type="ECO:0000256" key="3">
    <source>
        <dbReference type="SAM" id="MobiDB-lite"/>
    </source>
</evidence>
<keyword evidence="4" id="KW-0812">Transmembrane</keyword>
<evidence type="ECO:0000313" key="5">
    <source>
        <dbReference type="Proteomes" id="UP000515152"/>
    </source>
</evidence>
<feature type="compositionally biased region" description="Basic residues" evidence="3">
    <location>
        <begin position="479"/>
        <end position="489"/>
    </location>
</feature>
<dbReference type="CTD" id="368910"/>
<keyword evidence="5" id="KW-1185">Reference proteome</keyword>
<dbReference type="Proteomes" id="UP000515152">
    <property type="component" value="Chromosome 19"/>
</dbReference>
<evidence type="ECO:0000313" key="6">
    <source>
        <dbReference type="RefSeq" id="XP_012691544.2"/>
    </source>
</evidence>
<organism evidence="5 6">
    <name type="scientific">Clupea harengus</name>
    <name type="common">Atlantic herring</name>
    <dbReference type="NCBI Taxonomy" id="7950"/>
    <lineage>
        <taxon>Eukaryota</taxon>
        <taxon>Metazoa</taxon>
        <taxon>Chordata</taxon>
        <taxon>Craniata</taxon>
        <taxon>Vertebrata</taxon>
        <taxon>Euteleostomi</taxon>
        <taxon>Actinopterygii</taxon>
        <taxon>Neopterygii</taxon>
        <taxon>Teleostei</taxon>
        <taxon>Clupei</taxon>
        <taxon>Clupeiformes</taxon>
        <taxon>Clupeoidei</taxon>
        <taxon>Clupeidae</taxon>
        <taxon>Clupea</taxon>
    </lineage>
</organism>
<dbReference type="AlphaFoldDB" id="A0A6P3W7A8"/>
<evidence type="ECO:0000256" key="1">
    <source>
        <dbReference type="ARBA" id="ARBA00004123"/>
    </source>
</evidence>
<feature type="compositionally biased region" description="Basic and acidic residues" evidence="3">
    <location>
        <begin position="181"/>
        <end position="199"/>
    </location>
</feature>
<feature type="region of interest" description="Disordered" evidence="3">
    <location>
        <begin position="113"/>
        <end position="489"/>
    </location>
</feature>
<sequence length="489" mass="53049">MLFACLIVGKMATDWQGLALQQAELISSRVRTVLSLGVKFLKTELGVELDLKPELYPSWIILSTVFIGLFVVVALSWIAACSGFFVGRKRRPIVSENSDVVKASLTKMIKTEEPKKKNKKKIIEKKPQANGRTSSDPPEELKVAEDIPKLQTESKLDKVKKNKKKAKLEVKPTQAPVPSVEGKERDEGDWEKMVSNKERRQQRKKEKGPNDESPGAGDRRVHQGEPAPSAPPASSGSRKNRDSTHAKAAKADSAVAQAPSTWTEVPPVNSGGWTDPTLKPRSPVNQADSEKRSSTRKPSGHRNSEPVGGAQETEGSWMKSELNPVNFAPGLNSGGEPVSQPAADLQWNSSANADEWSGFNGLVAVDPSSDWNAPTELWGNYEEPAVDTSAPAAALVSQQSIDSDDDKEKGDGGMGGATKSKKKKKKKKSPEEGDAAEMESGSPKPQTYSAMGESGSAKQSTPPPGYQKKTDQHPEPLKHVHKKKARRET</sequence>
<evidence type="ECO:0000256" key="2">
    <source>
        <dbReference type="ARBA" id="ARBA00023242"/>
    </source>
</evidence>
<feature type="transmembrane region" description="Helical" evidence="4">
    <location>
        <begin position="59"/>
        <end position="86"/>
    </location>
</feature>
<dbReference type="InterPro" id="IPR031402">
    <property type="entry name" value="LYRIC"/>
</dbReference>
<keyword evidence="4" id="KW-0472">Membrane</keyword>
<dbReference type="GeneID" id="105907720"/>
<dbReference type="Pfam" id="PF15686">
    <property type="entry name" value="LYRIC"/>
    <property type="match status" value="1"/>
</dbReference>
<dbReference type="RefSeq" id="XP_012691544.2">
    <property type="nucleotide sequence ID" value="XM_012836090.3"/>
</dbReference>
<name>A0A6P3W7A8_CLUHA</name>
<accession>A0A6P3W7A8</accession>
<dbReference type="GO" id="GO:0003712">
    <property type="term" value="F:transcription coregulator activity"/>
    <property type="evidence" value="ECO:0007669"/>
    <property type="project" value="TreeGrafter"/>
</dbReference>